<dbReference type="AlphaFoldDB" id="A0A371J8C4"/>
<sequence>MDIIQQITDELKRIVAKLLLGKKFPEYEDMVIEYNNEESILLISLTRLIIEGKINEAENILFDAVKNSNYKNISGVVIDFYSMLLDKSDDELSSLNFSKEEIYEGIEDIKKLL</sequence>
<evidence type="ECO:0000313" key="1">
    <source>
        <dbReference type="EMBL" id="RDY29009.1"/>
    </source>
</evidence>
<reference evidence="1 2" key="1">
    <citation type="journal article" date="2017" name="Genome Announc.">
        <title>Draft Genome Sequence of Romboutsia weinsteinii sp. nov. Strain CCRI-19649(T) Isolated from Surface Water.</title>
        <authorList>
            <person name="Maheux A.F."/>
            <person name="Boudreau D.K."/>
            <person name="Berube E."/>
            <person name="Boissinot M."/>
            <person name="Cantin P."/>
            <person name="Raymond F."/>
            <person name="Corbeil J."/>
            <person name="Omar R.F."/>
            <person name="Bergeron M.G."/>
        </authorList>
    </citation>
    <scope>NUCLEOTIDE SEQUENCE [LARGE SCALE GENOMIC DNA]</scope>
    <source>
        <strain evidence="1 2">CCRI-19649</strain>
    </source>
</reference>
<dbReference type="OrthoDB" id="1752428at2"/>
<evidence type="ECO:0000313" key="2">
    <source>
        <dbReference type="Proteomes" id="UP000215694"/>
    </source>
</evidence>
<keyword evidence="2" id="KW-1185">Reference proteome</keyword>
<organism evidence="1 2">
    <name type="scientific">Romboutsia weinsteinii</name>
    <dbReference type="NCBI Taxonomy" id="2020949"/>
    <lineage>
        <taxon>Bacteria</taxon>
        <taxon>Bacillati</taxon>
        <taxon>Bacillota</taxon>
        <taxon>Clostridia</taxon>
        <taxon>Peptostreptococcales</taxon>
        <taxon>Peptostreptococcaceae</taxon>
        <taxon>Romboutsia</taxon>
    </lineage>
</organism>
<protein>
    <submittedName>
        <fullName evidence="1">Uncharacterized protein</fullName>
    </submittedName>
</protein>
<dbReference type="EMBL" id="NOJY02000004">
    <property type="protein sequence ID" value="RDY29009.1"/>
    <property type="molecule type" value="Genomic_DNA"/>
</dbReference>
<comment type="caution">
    <text evidence="1">The sequence shown here is derived from an EMBL/GenBank/DDBJ whole genome shotgun (WGS) entry which is preliminary data.</text>
</comment>
<gene>
    <name evidence="1" type="ORF">CHL78_003560</name>
</gene>
<name>A0A371J8C4_9FIRM</name>
<dbReference type="Pfam" id="PF20092">
    <property type="entry name" value="DUF6483"/>
    <property type="match status" value="1"/>
</dbReference>
<dbReference type="RefSeq" id="WP_094366856.1">
    <property type="nucleotide sequence ID" value="NZ_NOJY02000004.1"/>
</dbReference>
<proteinExistence type="predicted"/>
<dbReference type="Proteomes" id="UP000215694">
    <property type="component" value="Unassembled WGS sequence"/>
</dbReference>
<accession>A0A371J8C4</accession>
<dbReference type="InterPro" id="IPR045507">
    <property type="entry name" value="DUF6483"/>
</dbReference>